<keyword evidence="3" id="KW-1185">Reference proteome</keyword>
<dbReference type="InterPro" id="IPR025714">
    <property type="entry name" value="Methyltranfer_dom"/>
</dbReference>
<protein>
    <submittedName>
        <fullName evidence="2">Methyltransferase</fullName>
    </submittedName>
</protein>
<dbReference type="Gene3D" id="3.40.50.150">
    <property type="entry name" value="Vaccinia Virus protein VP39"/>
    <property type="match status" value="1"/>
</dbReference>
<dbReference type="GO" id="GO:0008168">
    <property type="term" value="F:methyltransferase activity"/>
    <property type="evidence" value="ECO:0007669"/>
    <property type="project" value="UniProtKB-KW"/>
</dbReference>
<gene>
    <name evidence="2" type="ORF">ACFOE0_06595</name>
</gene>
<comment type="caution">
    <text evidence="2">The sequence shown here is derived from an EMBL/GenBank/DDBJ whole genome shotgun (WGS) entry which is preliminary data.</text>
</comment>
<dbReference type="GO" id="GO:0032259">
    <property type="term" value="P:methylation"/>
    <property type="evidence" value="ECO:0007669"/>
    <property type="project" value="UniProtKB-KW"/>
</dbReference>
<dbReference type="PANTHER" id="PTHR13369">
    <property type="match status" value="1"/>
</dbReference>
<dbReference type="SUPFAM" id="SSF53335">
    <property type="entry name" value="S-adenosyl-L-methionine-dependent methyltransferases"/>
    <property type="match status" value="1"/>
</dbReference>
<dbReference type="EMBL" id="JBHRTD010000006">
    <property type="protein sequence ID" value="MFC3137861.1"/>
    <property type="molecule type" value="Genomic_DNA"/>
</dbReference>
<evidence type="ECO:0000313" key="2">
    <source>
        <dbReference type="EMBL" id="MFC3137861.1"/>
    </source>
</evidence>
<dbReference type="PANTHER" id="PTHR13369:SF0">
    <property type="entry name" value="GLUTATHIONE S-TRANSFERASE C-TERMINAL DOMAIN-CONTAINING PROTEIN"/>
    <property type="match status" value="1"/>
</dbReference>
<organism evidence="2 3">
    <name type="scientific">Shewanella submarina</name>
    <dbReference type="NCBI Taxonomy" id="2016376"/>
    <lineage>
        <taxon>Bacteria</taxon>
        <taxon>Pseudomonadati</taxon>
        <taxon>Pseudomonadota</taxon>
        <taxon>Gammaproteobacteria</taxon>
        <taxon>Alteromonadales</taxon>
        <taxon>Shewanellaceae</taxon>
        <taxon>Shewanella</taxon>
    </lineage>
</organism>
<proteinExistence type="predicted"/>
<evidence type="ECO:0000313" key="3">
    <source>
        <dbReference type="Proteomes" id="UP001595621"/>
    </source>
</evidence>
<dbReference type="Proteomes" id="UP001595621">
    <property type="component" value="Unassembled WGS sequence"/>
</dbReference>
<keyword evidence="2" id="KW-0808">Transferase</keyword>
<accession>A0ABV7GEH1</accession>
<feature type="domain" description="Methyltransferase" evidence="1">
    <location>
        <begin position="165"/>
        <end position="278"/>
    </location>
</feature>
<name>A0ABV7GEH1_9GAMM</name>
<dbReference type="InterPro" id="IPR029063">
    <property type="entry name" value="SAM-dependent_MTases_sf"/>
</dbReference>
<keyword evidence="2" id="KW-0489">Methyltransferase</keyword>
<dbReference type="Pfam" id="PF13679">
    <property type="entry name" value="Methyltransf_32"/>
    <property type="match status" value="1"/>
</dbReference>
<dbReference type="RefSeq" id="WP_248934931.1">
    <property type="nucleotide sequence ID" value="NZ_JAKILF010000002.1"/>
</dbReference>
<evidence type="ECO:0000259" key="1">
    <source>
        <dbReference type="Pfam" id="PF13679"/>
    </source>
</evidence>
<sequence length="448" mass="49888">MLSSRAYEHYSHSELLLRLTALLKMLSPLWRLRTFDCSDLPWAEHFPELACVVNAINDDELDDIDAEPERLLRTLLPALKADLAKADTVFIECGLESLLGICLPSPLPVQSLNIDDKELAHFSAHIKGRKWQQITDFVLALPFASSPECEASSAELGGISPESELSQSEPNSSVLEWCAGKGHLGRLLAKSTGVPVVSLEWQQALCDAGESFAQRWQLPQKFICGDAFNAPAELFTGSKHAVALHACGDLHVSLLKQGTKAGMNSISISPCCYHLIRDNQYQPLSTAAKATGFELSKQELQLPLQHSVIASDTANLLRNKEMAWRLGFDRLQREVRNEETYLPLPTIKQSQLSGSFTEFVRWGAQRKQLELPSELEIAGYEAIGSARLGLVRRLDLVAHLLRGPLEHWLLLDRVCFLEEQGYEVDIRAFCDQSVTPRNALIQARKTQV</sequence>
<reference evidence="3" key="1">
    <citation type="journal article" date="2019" name="Int. J. Syst. Evol. Microbiol.">
        <title>The Global Catalogue of Microorganisms (GCM) 10K type strain sequencing project: providing services to taxonomists for standard genome sequencing and annotation.</title>
        <authorList>
            <consortium name="The Broad Institute Genomics Platform"/>
            <consortium name="The Broad Institute Genome Sequencing Center for Infectious Disease"/>
            <person name="Wu L."/>
            <person name="Ma J."/>
        </authorList>
    </citation>
    <scope>NUCLEOTIDE SEQUENCE [LARGE SCALE GENOMIC DNA]</scope>
    <source>
        <strain evidence="3">KCTC 52277</strain>
    </source>
</reference>